<accession>A0A1T4LX60</accession>
<dbReference type="GO" id="GO:0020037">
    <property type="term" value="F:heme binding"/>
    <property type="evidence" value="ECO:0007669"/>
    <property type="project" value="InterPro"/>
</dbReference>
<name>A0A1T4LX60_9ACTN</name>
<dbReference type="EMBL" id="FUWS01000002">
    <property type="protein sequence ID" value="SJZ59272.1"/>
    <property type="molecule type" value="Genomic_DNA"/>
</dbReference>
<dbReference type="Proteomes" id="UP000190637">
    <property type="component" value="Unassembled WGS sequence"/>
</dbReference>
<feature type="region of interest" description="Disordered" evidence="1">
    <location>
        <begin position="1"/>
        <end position="23"/>
    </location>
</feature>
<evidence type="ECO:0000313" key="3">
    <source>
        <dbReference type="Proteomes" id="UP000190637"/>
    </source>
</evidence>
<dbReference type="InterPro" id="IPR020835">
    <property type="entry name" value="Catalase_sf"/>
</dbReference>
<dbReference type="STRING" id="1122192.SAMN02745673_00854"/>
<organism evidence="2 3">
    <name type="scientific">Marinactinospora thermotolerans DSM 45154</name>
    <dbReference type="NCBI Taxonomy" id="1122192"/>
    <lineage>
        <taxon>Bacteria</taxon>
        <taxon>Bacillati</taxon>
        <taxon>Actinomycetota</taxon>
        <taxon>Actinomycetes</taxon>
        <taxon>Streptosporangiales</taxon>
        <taxon>Nocardiopsidaceae</taxon>
        <taxon>Marinactinospora</taxon>
    </lineage>
</organism>
<gene>
    <name evidence="2" type="ORF">SAMN02745673_00854</name>
</gene>
<proteinExistence type="predicted"/>
<evidence type="ECO:0008006" key="4">
    <source>
        <dbReference type="Google" id="ProtNLM"/>
    </source>
</evidence>
<keyword evidence="3" id="KW-1185">Reference proteome</keyword>
<evidence type="ECO:0000313" key="2">
    <source>
        <dbReference type="EMBL" id="SJZ59272.1"/>
    </source>
</evidence>
<dbReference type="AlphaFoldDB" id="A0A1T4LX60"/>
<dbReference type="SUPFAM" id="SSF56634">
    <property type="entry name" value="Heme-dependent catalase-like"/>
    <property type="match status" value="1"/>
</dbReference>
<reference evidence="2 3" key="1">
    <citation type="submission" date="2017-02" db="EMBL/GenBank/DDBJ databases">
        <authorList>
            <person name="Peterson S.W."/>
        </authorList>
    </citation>
    <scope>NUCLEOTIDE SEQUENCE [LARGE SCALE GENOMIC DNA]</scope>
    <source>
        <strain evidence="2 3">DSM 45154</strain>
    </source>
</reference>
<protein>
    <recommendedName>
        <fullName evidence="4">Phosphodiesterase</fullName>
    </recommendedName>
</protein>
<feature type="compositionally biased region" description="Polar residues" evidence="1">
    <location>
        <begin position="11"/>
        <end position="23"/>
    </location>
</feature>
<sequence>MARNGPFPCSQRGQPTDVETTNGTRVSTLFRELARARGARAFHPRGRWFAGELTTLSPGALPLPEGTRPVTVRMSKGAGVPGAGADVLGLAVRVPAGDGRGGPWDLALSASGIGWLTRMVPLPARGWGRARYGSIVPYRSGGRLVWLLAVCAGDDPIAPASLETLCRRVAERPPLLVLHEGTAWDGWRPVARLVLTARTRGPDPRPCFDPMRNRPAEVEMAPRGFAALRERAYHGSRLGRWSVDSPSE</sequence>
<evidence type="ECO:0000256" key="1">
    <source>
        <dbReference type="SAM" id="MobiDB-lite"/>
    </source>
</evidence>